<dbReference type="EMBL" id="BAAAID010000007">
    <property type="protein sequence ID" value="GAA0922166.1"/>
    <property type="molecule type" value="Genomic_DNA"/>
</dbReference>
<dbReference type="SUPFAM" id="SSF46894">
    <property type="entry name" value="C-terminal effector domain of the bipartite response regulators"/>
    <property type="match status" value="1"/>
</dbReference>
<feature type="compositionally biased region" description="Low complexity" evidence="1">
    <location>
        <begin position="1"/>
        <end position="15"/>
    </location>
</feature>
<dbReference type="InterPro" id="IPR000792">
    <property type="entry name" value="Tscrpt_reg_LuxR_C"/>
</dbReference>
<feature type="region of interest" description="Disordered" evidence="1">
    <location>
        <begin position="1"/>
        <end position="21"/>
    </location>
</feature>
<comment type="caution">
    <text evidence="3">The sequence shown here is derived from an EMBL/GenBank/DDBJ whole genome shotgun (WGS) entry which is preliminary data.</text>
</comment>
<protein>
    <recommendedName>
        <fullName evidence="2">HTH luxR-type domain-containing protein</fullName>
    </recommendedName>
</protein>
<evidence type="ECO:0000313" key="4">
    <source>
        <dbReference type="Proteomes" id="UP001500418"/>
    </source>
</evidence>
<evidence type="ECO:0000256" key="1">
    <source>
        <dbReference type="SAM" id="MobiDB-lite"/>
    </source>
</evidence>
<dbReference type="InterPro" id="IPR036388">
    <property type="entry name" value="WH-like_DNA-bd_sf"/>
</dbReference>
<reference evidence="3 4" key="1">
    <citation type="journal article" date="2019" name="Int. J. Syst. Evol. Microbiol.">
        <title>The Global Catalogue of Microorganisms (GCM) 10K type strain sequencing project: providing services to taxonomists for standard genome sequencing and annotation.</title>
        <authorList>
            <consortium name="The Broad Institute Genomics Platform"/>
            <consortium name="The Broad Institute Genome Sequencing Center for Infectious Disease"/>
            <person name="Wu L."/>
            <person name="Ma J."/>
        </authorList>
    </citation>
    <scope>NUCLEOTIDE SEQUENCE [LARGE SCALE GENOMIC DNA]</scope>
    <source>
        <strain evidence="3 4">JCM 11444</strain>
    </source>
</reference>
<dbReference type="InterPro" id="IPR016032">
    <property type="entry name" value="Sig_transdc_resp-reg_C-effctor"/>
</dbReference>
<gene>
    <name evidence="3" type="ORF">GCM10009575_016920</name>
</gene>
<dbReference type="Proteomes" id="UP001500418">
    <property type="component" value="Unassembled WGS sequence"/>
</dbReference>
<evidence type="ECO:0000259" key="2">
    <source>
        <dbReference type="SMART" id="SM00421"/>
    </source>
</evidence>
<feature type="domain" description="HTH luxR-type" evidence="2">
    <location>
        <begin position="212"/>
        <end position="261"/>
    </location>
</feature>
<dbReference type="SMART" id="SM00421">
    <property type="entry name" value="HTH_LUXR"/>
    <property type="match status" value="1"/>
</dbReference>
<sequence length="276" mass="29752">MSGVPSGVPESSSGSSRREVDLVPVEAADEFERELLEVSALLASTVDRRRNQLHRDSMVDVVDAHEDAVETAARLVTDAAKRVDVVLAAEPGYSEAVHGALTALLSGTARKTSRVRLLCTPSTLDWRFVSAHAAEPRVRTRVARIPALVAVIADNEHALVCAASVAGRRASVVRAPGVIQPLVALFDGVWRNAVEVSDRIEFGDKTRADIAQQILERLRAGVTDEVAARELAMSVRTYRRYVAEIMALLGANSRFQAGVRAAELGLLISQSAGERR</sequence>
<organism evidence="3 4">
    <name type="scientific">Streptomyces rhizosphaericus</name>
    <dbReference type="NCBI Taxonomy" id="114699"/>
    <lineage>
        <taxon>Bacteria</taxon>
        <taxon>Bacillati</taxon>
        <taxon>Actinomycetota</taxon>
        <taxon>Actinomycetes</taxon>
        <taxon>Kitasatosporales</taxon>
        <taxon>Streptomycetaceae</taxon>
        <taxon>Streptomyces</taxon>
        <taxon>Streptomyces violaceusniger group</taxon>
    </lineage>
</organism>
<keyword evidence="4" id="KW-1185">Reference proteome</keyword>
<evidence type="ECO:0000313" key="3">
    <source>
        <dbReference type="EMBL" id="GAA0922166.1"/>
    </source>
</evidence>
<name>A0ABN1P443_9ACTN</name>
<accession>A0ABN1P443</accession>
<proteinExistence type="predicted"/>
<dbReference type="Gene3D" id="1.10.10.10">
    <property type="entry name" value="Winged helix-like DNA-binding domain superfamily/Winged helix DNA-binding domain"/>
    <property type="match status" value="1"/>
</dbReference>